<reference evidence="2" key="1">
    <citation type="submission" date="2025-08" db="UniProtKB">
        <authorList>
            <consortium name="RefSeq"/>
        </authorList>
    </citation>
    <scope>IDENTIFICATION</scope>
</reference>
<dbReference type="Proteomes" id="UP001732720">
    <property type="component" value="Chromosome 1"/>
</dbReference>
<name>A0AC58M8E0_CASCN</name>
<proteinExistence type="predicted"/>
<keyword evidence="1" id="KW-1185">Reference proteome</keyword>
<evidence type="ECO:0000313" key="2">
    <source>
        <dbReference type="RefSeq" id="XP_073925669.1"/>
    </source>
</evidence>
<organism evidence="1 2">
    <name type="scientific">Castor canadensis</name>
    <name type="common">American beaver</name>
    <dbReference type="NCBI Taxonomy" id="51338"/>
    <lineage>
        <taxon>Eukaryota</taxon>
        <taxon>Metazoa</taxon>
        <taxon>Chordata</taxon>
        <taxon>Craniata</taxon>
        <taxon>Vertebrata</taxon>
        <taxon>Euteleostomi</taxon>
        <taxon>Mammalia</taxon>
        <taxon>Eutheria</taxon>
        <taxon>Euarchontoglires</taxon>
        <taxon>Glires</taxon>
        <taxon>Rodentia</taxon>
        <taxon>Castorimorpha</taxon>
        <taxon>Castoridae</taxon>
        <taxon>Castor</taxon>
    </lineage>
</organism>
<protein>
    <submittedName>
        <fullName evidence="2">Membrane-spanning 4-domains subfamily A member 18</fullName>
    </submittedName>
</protein>
<dbReference type="RefSeq" id="XP_073925669.1">
    <property type="nucleotide sequence ID" value="XM_074069568.1"/>
</dbReference>
<sequence length="350" mass="36969">MTQEESGANHVYASVTPDIHVAQPRYSVVSESQGKPSGMTAYPASSTGIQCGTGRTNLQSPLIVSQNPAGVTGAQSQPTGLQAPTGMASSQTALGVIQYSVGMTNSQTLPGNPQNPLNTIPGPTQTSNQFQRNISFTTFDPKKFINEEVRTLGAIQILIGLVHIFSAINPILYEGISVTGISGYPIWGGISFIVSGSLSIWAEKDPSTCMVNGSIGMNIVSAIFALVGIIIILADVSSYISQISNVPERYVKAIPGGLLPFAFLEFILTCVASHFGCQAVCWTHFENMTVIPSIFHSNATNMTTGSVNTTAGPFNTTGPVSVTTNPTNPVFSNNVPPEFLYKNIADCAQK</sequence>
<evidence type="ECO:0000313" key="1">
    <source>
        <dbReference type="Proteomes" id="UP001732720"/>
    </source>
</evidence>
<accession>A0AC58M8E0</accession>
<gene>
    <name evidence="2" type="primary">Ms4a18</name>
</gene>